<keyword evidence="4" id="KW-1185">Reference proteome</keyword>
<gene>
    <name evidence="3" type="ORF">AQJ64_16440</name>
</gene>
<comment type="caution">
    <text evidence="3">The sequence shown here is derived from an EMBL/GenBank/DDBJ whole genome shotgun (WGS) entry which is preliminary data.</text>
</comment>
<evidence type="ECO:0000259" key="2">
    <source>
        <dbReference type="PROSITE" id="PS50994"/>
    </source>
</evidence>
<dbReference type="Proteomes" id="UP000052982">
    <property type="component" value="Unassembled WGS sequence"/>
</dbReference>
<dbReference type="STRING" id="1943.AQJ64_16440"/>
<dbReference type="InterPro" id="IPR001584">
    <property type="entry name" value="Integrase_cat-core"/>
</dbReference>
<feature type="region of interest" description="Disordered" evidence="1">
    <location>
        <begin position="668"/>
        <end position="693"/>
    </location>
</feature>
<evidence type="ECO:0000313" key="3">
    <source>
        <dbReference type="EMBL" id="KUN84042.1"/>
    </source>
</evidence>
<dbReference type="SUPFAM" id="SSF53098">
    <property type="entry name" value="Ribonuclease H-like"/>
    <property type="match status" value="1"/>
</dbReference>
<feature type="domain" description="Integrase catalytic" evidence="2">
    <location>
        <begin position="256"/>
        <end position="486"/>
    </location>
</feature>
<dbReference type="AlphaFoldDB" id="A0A101T1G6"/>
<dbReference type="OrthoDB" id="52928at2"/>
<organism evidence="3 4">
    <name type="scientific">Streptomyces griseoruber</name>
    <dbReference type="NCBI Taxonomy" id="1943"/>
    <lineage>
        <taxon>Bacteria</taxon>
        <taxon>Bacillati</taxon>
        <taxon>Actinomycetota</taxon>
        <taxon>Actinomycetes</taxon>
        <taxon>Kitasatosporales</taxon>
        <taxon>Streptomycetaceae</taxon>
        <taxon>Streptomyces</taxon>
    </lineage>
</organism>
<dbReference type="RefSeq" id="WP_055635956.1">
    <property type="nucleotide sequence ID" value="NZ_KQ948767.1"/>
</dbReference>
<dbReference type="PROSITE" id="PS50994">
    <property type="entry name" value="INTEGRASE"/>
    <property type="match status" value="1"/>
</dbReference>
<feature type="compositionally biased region" description="Acidic residues" evidence="1">
    <location>
        <begin position="672"/>
        <end position="687"/>
    </location>
</feature>
<name>A0A101T1G6_9ACTN</name>
<accession>A0A101T1G6</accession>
<dbReference type="InterPro" id="IPR036397">
    <property type="entry name" value="RNaseH_sf"/>
</dbReference>
<reference evidence="3 4" key="1">
    <citation type="submission" date="2015-10" db="EMBL/GenBank/DDBJ databases">
        <title>Draft genome sequence of Streptomyces griseoruber DSM 40281, type strain for the species Streptomyces griseoruber.</title>
        <authorList>
            <person name="Ruckert C."/>
            <person name="Winkler A."/>
            <person name="Kalinowski J."/>
            <person name="Kampfer P."/>
            <person name="Glaeser S."/>
        </authorList>
    </citation>
    <scope>NUCLEOTIDE SEQUENCE [LARGE SCALE GENOMIC DNA]</scope>
    <source>
        <strain evidence="3 4">DSM 40281</strain>
    </source>
</reference>
<dbReference type="GO" id="GO:0003676">
    <property type="term" value="F:nucleic acid binding"/>
    <property type="evidence" value="ECO:0007669"/>
    <property type="project" value="InterPro"/>
</dbReference>
<evidence type="ECO:0000256" key="1">
    <source>
        <dbReference type="SAM" id="MobiDB-lite"/>
    </source>
</evidence>
<dbReference type="Gene3D" id="3.30.420.10">
    <property type="entry name" value="Ribonuclease H-like superfamily/Ribonuclease H"/>
    <property type="match status" value="1"/>
</dbReference>
<protein>
    <submittedName>
        <fullName evidence="3">Integrase</fullName>
    </submittedName>
</protein>
<dbReference type="GO" id="GO:0015074">
    <property type="term" value="P:DNA integration"/>
    <property type="evidence" value="ECO:0007669"/>
    <property type="project" value="InterPro"/>
</dbReference>
<evidence type="ECO:0000313" key="4">
    <source>
        <dbReference type="Proteomes" id="UP000052982"/>
    </source>
</evidence>
<proteinExistence type="predicted"/>
<sequence length="711" mass="79351">MSNWAVPLRAGLALSFQGEPFTVSEVRGREVLLQQSGPGGVRWRLVDVAGLLADPTTQLLGELPNEEESTAIALGLLDQAEEDEVTQRFQHVQEVLCGYRLGSQELAQEGEPRPEYAPGVPLMHRYLAKARELGVGESTVRLWVTQVKKSGPAGLVRASKLRRNAQDRVDHRWLESARTVLDSYTNASRPVRGLILLEIEERVAAEYGRGTVKIPAQSTGYEVLRELDAGTNAFTGSTKGKRSIANRPQTVYGRLRATRPGEYVLLDTTRLDVFAMEPVTCRWVQCELTVAMDLYSRCITGLRLTPVSTKAVDVAAVLFETVRTRPELLPGRNLPRLGVPSTVVVPAEKLVDAVGRPLLPSVAAETVVYDHGKIYLSNHVRSVCARFEISLQPARPLTPTDKAPIERWFKTLNQGLLAALPGYKGPDVHSRGQSVEDFAFFFIDELEMIIREWIDLTYHRRRHRGLVIPEVPGLKLSPLDMFDHGVARAGNLRIPARPNFALHFLEQAWCTIQHYGVELEGMRYNGSGLDGLREAKSPYTGVHEGKWPVSVDPDNIRQVYFQRPDHSWHALQWEHAPALDGPVSREAMRYARKLALTTHRFPDPKRALVELLERWGVGLTGNRAERRMAVRLSEDRLCLVGPDEVEDTEDPLRLPTLRAIAALEAAPAAAEAADDLGGDDDEDEDLEAAFPGETNEFIDEDDYYADTWESR</sequence>
<dbReference type="EMBL" id="LMWW01000019">
    <property type="protein sequence ID" value="KUN84042.1"/>
    <property type="molecule type" value="Genomic_DNA"/>
</dbReference>
<dbReference type="InterPro" id="IPR012337">
    <property type="entry name" value="RNaseH-like_sf"/>
</dbReference>